<proteinExistence type="predicted"/>
<feature type="transmembrane region" description="Helical" evidence="1">
    <location>
        <begin position="207"/>
        <end position="227"/>
    </location>
</feature>
<dbReference type="RefSeq" id="WP_078110744.1">
    <property type="nucleotide sequence ID" value="NZ_CP065424.1"/>
</dbReference>
<feature type="transmembrane region" description="Helical" evidence="1">
    <location>
        <begin position="458"/>
        <end position="476"/>
    </location>
</feature>
<evidence type="ECO:0000256" key="1">
    <source>
        <dbReference type="SAM" id="Phobius"/>
    </source>
</evidence>
<gene>
    <name evidence="2" type="ORF">BWZ43_16530</name>
</gene>
<feature type="transmembrane region" description="Helical" evidence="1">
    <location>
        <begin position="63"/>
        <end position="84"/>
    </location>
</feature>
<feature type="transmembrane region" description="Helical" evidence="1">
    <location>
        <begin position="434"/>
        <end position="452"/>
    </location>
</feature>
<comment type="caution">
    <text evidence="2">The sequence shown here is derived from an EMBL/GenBank/DDBJ whole genome shotgun (WGS) entry which is preliminary data.</text>
</comment>
<feature type="transmembrane region" description="Helical" evidence="1">
    <location>
        <begin position="521"/>
        <end position="540"/>
    </location>
</feature>
<protein>
    <submittedName>
        <fullName evidence="2">Uncharacterized protein</fullName>
    </submittedName>
</protein>
<keyword evidence="3" id="KW-1185">Reference proteome</keyword>
<dbReference type="AlphaFoldDB" id="A0A8E2I5Y0"/>
<dbReference type="Proteomes" id="UP000189761">
    <property type="component" value="Unassembled WGS sequence"/>
</dbReference>
<dbReference type="EMBL" id="MTLA01000211">
    <property type="protein sequence ID" value="OOP67289.1"/>
    <property type="molecule type" value="Genomic_DNA"/>
</dbReference>
<feature type="transmembrane region" description="Helical" evidence="1">
    <location>
        <begin position="267"/>
        <end position="288"/>
    </location>
</feature>
<keyword evidence="1" id="KW-0472">Membrane</keyword>
<feature type="transmembrane region" description="Helical" evidence="1">
    <location>
        <begin position="139"/>
        <end position="160"/>
    </location>
</feature>
<feature type="transmembrane region" description="Helical" evidence="1">
    <location>
        <begin position="90"/>
        <end position="118"/>
    </location>
</feature>
<reference evidence="2 3" key="1">
    <citation type="submission" date="2017-01" db="EMBL/GenBank/DDBJ databases">
        <title>Draft genome sequence of Bacillus oleronius.</title>
        <authorList>
            <person name="Allam M."/>
        </authorList>
    </citation>
    <scope>NUCLEOTIDE SEQUENCE [LARGE SCALE GENOMIC DNA]</scope>
    <source>
        <strain evidence="2 3">DSM 9356</strain>
    </source>
</reference>
<feature type="transmembrane region" description="Helical" evidence="1">
    <location>
        <begin position="381"/>
        <end position="399"/>
    </location>
</feature>
<accession>A0A8E2I5Y0</accession>
<organism evidence="2 3">
    <name type="scientific">Heyndrickxia oleronia</name>
    <dbReference type="NCBI Taxonomy" id="38875"/>
    <lineage>
        <taxon>Bacteria</taxon>
        <taxon>Bacillati</taxon>
        <taxon>Bacillota</taxon>
        <taxon>Bacilli</taxon>
        <taxon>Bacillales</taxon>
        <taxon>Bacillaceae</taxon>
        <taxon>Heyndrickxia</taxon>
    </lineage>
</organism>
<evidence type="ECO:0000313" key="3">
    <source>
        <dbReference type="Proteomes" id="UP000189761"/>
    </source>
</evidence>
<keyword evidence="1" id="KW-1133">Transmembrane helix</keyword>
<feature type="transmembrane region" description="Helical" evidence="1">
    <location>
        <begin position="497"/>
        <end position="515"/>
    </location>
</feature>
<keyword evidence="1" id="KW-0812">Transmembrane</keyword>
<name>A0A8E2I5Y0_9BACI</name>
<feature type="transmembrane region" description="Helical" evidence="1">
    <location>
        <begin position="166"/>
        <end position="195"/>
    </location>
</feature>
<evidence type="ECO:0000313" key="2">
    <source>
        <dbReference type="EMBL" id="OOP67289.1"/>
    </source>
</evidence>
<feature type="transmembrane region" description="Helical" evidence="1">
    <location>
        <begin position="350"/>
        <end position="369"/>
    </location>
</feature>
<sequence length="545" mass="63807">MEDFRTLKILDRCQGLFEKMGVDYSILRKILKVKLMMDQRRVPTIFSQSSKKKKDNKKQETNGFIKSLWIYAFIGLFTIPFIVFGKNYMFQMSIVFGIVMFMVMTSMISDFSSVLLDVRDKNILHTKPINRKTISIAKFVHICIYLVLLTTSITAIPMIVGLFRHGIVFFIISIIGLILTNLLIVVFTALLYIFVLKFFDGEKLKDIINYVQIGLSLALMVGYQVLIRSFEIFDFDFVLHPHWWHIFIFPMWYAAPYEWIINGQSSMFYIVFSFLAILVPLIAFWIYLRLVPAFEKNLQKLSNQSKSKLIKRRGWKEWLLSCICRSKEERAFYRFTTLMMKHERDFKLKVYPSLGFSFIIPFIFIFTTMNHRGFNQAGSKSYLTIYFSMLIIPTVVMMLRYSGKYKGAWIFKTLPIKDYSLLFKGTLKAFLVKLYLPIYLVLAFIFIIIFGIKIVPDLIIILINSFLYTMISFLFLEKSIPFSESFETIGQSEGWKIFVLFIPIALLAGIHFVSLQVPIGIYINIVISFITSLFLWKIGLRKVQI</sequence>